<name>X1PWF3_9ZZZZ</name>
<dbReference type="AlphaFoldDB" id="X1PWF3"/>
<comment type="caution">
    <text evidence="1">The sequence shown here is derived from an EMBL/GenBank/DDBJ whole genome shotgun (WGS) entry which is preliminary data.</text>
</comment>
<reference evidence="1" key="1">
    <citation type="journal article" date="2014" name="Front. Microbiol.">
        <title>High frequency of phylogenetically diverse reductive dehalogenase-homologous genes in deep subseafloor sedimentary metagenomes.</title>
        <authorList>
            <person name="Kawai M."/>
            <person name="Futagami T."/>
            <person name="Toyoda A."/>
            <person name="Takaki Y."/>
            <person name="Nishi S."/>
            <person name="Hori S."/>
            <person name="Arai W."/>
            <person name="Tsubouchi T."/>
            <person name="Morono Y."/>
            <person name="Uchiyama I."/>
            <person name="Ito T."/>
            <person name="Fujiyama A."/>
            <person name="Inagaki F."/>
            <person name="Takami H."/>
        </authorList>
    </citation>
    <scope>NUCLEOTIDE SEQUENCE</scope>
    <source>
        <strain evidence="1">Expedition CK06-06</strain>
    </source>
</reference>
<evidence type="ECO:0000313" key="1">
    <source>
        <dbReference type="EMBL" id="GAI43185.1"/>
    </source>
</evidence>
<dbReference type="Gene3D" id="2.60.40.1120">
    <property type="entry name" value="Carboxypeptidase-like, regulatory domain"/>
    <property type="match status" value="1"/>
</dbReference>
<protein>
    <recommendedName>
        <fullName evidence="2">PEGA domain-containing protein</fullName>
    </recommendedName>
</protein>
<sequence length="51" mass="5297">GDTGLAIKNINVDCDGYTGKTDAAGNYQIINIPPGQYTVTFSGAGYETLVV</sequence>
<accession>X1PWF3</accession>
<organism evidence="1">
    <name type="scientific">marine sediment metagenome</name>
    <dbReference type="NCBI Taxonomy" id="412755"/>
    <lineage>
        <taxon>unclassified sequences</taxon>
        <taxon>metagenomes</taxon>
        <taxon>ecological metagenomes</taxon>
    </lineage>
</organism>
<dbReference type="EMBL" id="BARV01024000">
    <property type="protein sequence ID" value="GAI43185.1"/>
    <property type="molecule type" value="Genomic_DNA"/>
</dbReference>
<evidence type="ECO:0008006" key="2">
    <source>
        <dbReference type="Google" id="ProtNLM"/>
    </source>
</evidence>
<dbReference type="InterPro" id="IPR013784">
    <property type="entry name" value="Carb-bd-like_fold"/>
</dbReference>
<gene>
    <name evidence="1" type="ORF">S06H3_39262</name>
</gene>
<dbReference type="SUPFAM" id="SSF49452">
    <property type="entry name" value="Starch-binding domain-like"/>
    <property type="match status" value="1"/>
</dbReference>
<proteinExistence type="predicted"/>
<dbReference type="Pfam" id="PF13620">
    <property type="entry name" value="CarboxypepD_reg"/>
    <property type="match status" value="1"/>
</dbReference>
<dbReference type="GO" id="GO:0030246">
    <property type="term" value="F:carbohydrate binding"/>
    <property type="evidence" value="ECO:0007669"/>
    <property type="project" value="InterPro"/>
</dbReference>
<feature type="non-terminal residue" evidence="1">
    <location>
        <position position="1"/>
    </location>
</feature>